<evidence type="ECO:0000256" key="4">
    <source>
        <dbReference type="ARBA" id="ARBA00022574"/>
    </source>
</evidence>
<evidence type="ECO:0000256" key="7">
    <source>
        <dbReference type="ARBA" id="ARBA00023235"/>
    </source>
</evidence>
<dbReference type="InterPro" id="IPR044666">
    <property type="entry name" value="Cyclophilin_A-like"/>
</dbReference>
<evidence type="ECO:0000256" key="6">
    <source>
        <dbReference type="ARBA" id="ARBA00023110"/>
    </source>
</evidence>
<dbReference type="PANTHER" id="PTHR45625">
    <property type="entry name" value="PEPTIDYL-PROLYL CIS-TRANS ISOMERASE-RELATED"/>
    <property type="match status" value="1"/>
</dbReference>
<dbReference type="PROSITE" id="PS50072">
    <property type="entry name" value="CSA_PPIASE_2"/>
    <property type="match status" value="1"/>
</dbReference>
<proteinExistence type="inferred from homology"/>
<comment type="catalytic activity">
    <reaction evidence="1 8">
        <text>[protein]-peptidylproline (omega=180) = [protein]-peptidylproline (omega=0)</text>
        <dbReference type="Rhea" id="RHEA:16237"/>
        <dbReference type="Rhea" id="RHEA-COMP:10747"/>
        <dbReference type="Rhea" id="RHEA-COMP:10748"/>
        <dbReference type="ChEBI" id="CHEBI:83833"/>
        <dbReference type="ChEBI" id="CHEBI:83834"/>
        <dbReference type="EC" id="5.2.1.8"/>
    </reaction>
</comment>
<keyword evidence="6 8" id="KW-0697">Rotamase</keyword>
<dbReference type="PANTHER" id="PTHR45625:SF4">
    <property type="entry name" value="PEPTIDYLPROLYL ISOMERASE DOMAIN AND WD REPEAT-CONTAINING PROTEIN 1"/>
    <property type="match status" value="1"/>
</dbReference>
<dbReference type="Gene3D" id="2.40.100.10">
    <property type="entry name" value="Cyclophilin-like"/>
    <property type="match status" value="1"/>
</dbReference>
<keyword evidence="7 8" id="KW-0413">Isomerase</keyword>
<dbReference type="FunFam" id="2.40.100.10:FF:000003">
    <property type="entry name" value="Peptidylprolyl isomerase domain and WD repeat-containing 1"/>
    <property type="match status" value="1"/>
</dbReference>
<dbReference type="Proteomes" id="UP000218775">
    <property type="component" value="Unassembled WGS sequence"/>
</dbReference>
<dbReference type="GO" id="GO:0003755">
    <property type="term" value="F:peptidyl-prolyl cis-trans isomerase activity"/>
    <property type="evidence" value="ECO:0007669"/>
    <property type="project" value="UniProtKB-UniRule"/>
</dbReference>
<dbReference type="SUPFAM" id="SSF50891">
    <property type="entry name" value="Cyclophilin-like"/>
    <property type="match status" value="1"/>
</dbReference>
<accession>A0A2A4WYS0</accession>
<evidence type="ECO:0000256" key="8">
    <source>
        <dbReference type="RuleBase" id="RU363019"/>
    </source>
</evidence>
<dbReference type="InterPro" id="IPR024936">
    <property type="entry name" value="Cyclophilin-type_PPIase"/>
</dbReference>
<comment type="function">
    <text evidence="2 8">PPIases accelerate the folding of proteins. It catalyzes the cis-trans isomerization of proline imidic peptide bonds in oligopeptides.</text>
</comment>
<dbReference type="Pfam" id="PF00160">
    <property type="entry name" value="Pro_isomerase"/>
    <property type="match status" value="1"/>
</dbReference>
<comment type="similarity">
    <text evidence="3 8">Belongs to the cyclophilin-type PPIase family.</text>
</comment>
<keyword evidence="5" id="KW-0677">Repeat</keyword>
<dbReference type="GO" id="GO:0006457">
    <property type="term" value="P:protein folding"/>
    <property type="evidence" value="ECO:0007669"/>
    <property type="project" value="InterPro"/>
</dbReference>
<reference evidence="11" key="1">
    <citation type="submission" date="2017-08" db="EMBL/GenBank/DDBJ databases">
        <title>A dynamic microbial community with high functional redundancy inhabits the cold, oxic subseafloor aquifer.</title>
        <authorList>
            <person name="Tully B.J."/>
            <person name="Wheat C.G."/>
            <person name="Glazer B.T."/>
            <person name="Huber J.A."/>
        </authorList>
    </citation>
    <scope>NUCLEOTIDE SEQUENCE [LARGE SCALE GENOMIC DNA]</scope>
</reference>
<protein>
    <recommendedName>
        <fullName evidence="8">Peptidyl-prolyl cis-trans isomerase</fullName>
        <shortName evidence="8">PPIase</shortName>
        <ecNumber evidence="8">5.2.1.8</ecNumber>
    </recommendedName>
</protein>
<dbReference type="PRINTS" id="PR00153">
    <property type="entry name" value="CSAPPISMRASE"/>
</dbReference>
<comment type="caution">
    <text evidence="10">The sequence shown here is derived from an EMBL/GenBank/DDBJ whole genome shotgun (WGS) entry which is preliminary data.</text>
</comment>
<dbReference type="InterPro" id="IPR002130">
    <property type="entry name" value="Cyclophilin-type_PPIase_dom"/>
</dbReference>
<dbReference type="PIRSF" id="PIRSF001467">
    <property type="entry name" value="Peptidylpro_ismrse"/>
    <property type="match status" value="1"/>
</dbReference>
<name>A0A2A4WYS0_UNCAE</name>
<dbReference type="InterPro" id="IPR020892">
    <property type="entry name" value="Cyclophilin-type_PPIase_CS"/>
</dbReference>
<feature type="domain" description="PPIase cyclophilin-type" evidence="9">
    <location>
        <begin position="17"/>
        <end position="160"/>
    </location>
</feature>
<dbReference type="AlphaFoldDB" id="A0A2A4WYS0"/>
<evidence type="ECO:0000313" key="10">
    <source>
        <dbReference type="EMBL" id="PCI74967.1"/>
    </source>
</evidence>
<evidence type="ECO:0000256" key="3">
    <source>
        <dbReference type="ARBA" id="ARBA00007365"/>
    </source>
</evidence>
<evidence type="ECO:0000259" key="9">
    <source>
        <dbReference type="PROSITE" id="PS50072"/>
    </source>
</evidence>
<sequence length="162" mass="18061">MAKFEKNPIIEMNTSKGSITLELFADKAPKAVENMVRLAEKKYYNGSPFHRVIKSFMIQGGTGKSSGGEENSIWGKPFKDEFSSDLLFDKEGVLAMANSGPNTNGSQFFITTVETPWLDHKHTIFGKVIKGYDVVKKIEEMETSMQDTPVEEVKITGMSVKL</sequence>
<dbReference type="PROSITE" id="PS00170">
    <property type="entry name" value="CSA_PPIASE_1"/>
    <property type="match status" value="1"/>
</dbReference>
<evidence type="ECO:0000256" key="5">
    <source>
        <dbReference type="ARBA" id="ARBA00022737"/>
    </source>
</evidence>
<evidence type="ECO:0000256" key="1">
    <source>
        <dbReference type="ARBA" id="ARBA00000971"/>
    </source>
</evidence>
<dbReference type="InterPro" id="IPR029000">
    <property type="entry name" value="Cyclophilin-like_dom_sf"/>
</dbReference>
<dbReference type="EC" id="5.2.1.8" evidence="8"/>
<organism evidence="10 11">
    <name type="scientific">Aerophobetes bacterium</name>
    <dbReference type="NCBI Taxonomy" id="2030807"/>
    <lineage>
        <taxon>Bacteria</taxon>
        <taxon>Candidatus Aerophobota</taxon>
    </lineage>
</organism>
<gene>
    <name evidence="10" type="ORF">COB21_06165</name>
</gene>
<dbReference type="EMBL" id="NVUK01000060">
    <property type="protein sequence ID" value="PCI74967.1"/>
    <property type="molecule type" value="Genomic_DNA"/>
</dbReference>
<keyword evidence="4" id="KW-0853">WD repeat</keyword>
<evidence type="ECO:0000256" key="2">
    <source>
        <dbReference type="ARBA" id="ARBA00002388"/>
    </source>
</evidence>
<evidence type="ECO:0000313" key="11">
    <source>
        <dbReference type="Proteomes" id="UP000218775"/>
    </source>
</evidence>